<gene>
    <name evidence="5" type="primary">rqcH</name>
    <name evidence="7" type="ORF">CBW65_16415</name>
</gene>
<dbReference type="GO" id="GO:0072344">
    <property type="term" value="P:rescue of stalled ribosome"/>
    <property type="evidence" value="ECO:0007669"/>
    <property type="project" value="UniProtKB-UniRule"/>
</dbReference>
<comment type="function">
    <text evidence="5">Key component of the ribosome quality control system (RQC), a ribosome-associated complex that mediates the extraction of incompletely synthesized nascent chains from stalled ribosomes and their subsequent degradation. RqcH recruits Ala-charged tRNA, and with RqcP directs the elongation of stalled nascent chains on 50S ribosomal subunits, leading to non-templated C-terminal alanine extensions (Ala tail). The Ala tail promotes nascent chain degradation. May add between 1 and at least 8 Ala residues. Binds to stalled 50S ribosomal subunits.</text>
</comment>
<dbReference type="Proteomes" id="UP000195437">
    <property type="component" value="Chromosome"/>
</dbReference>
<keyword evidence="2 5" id="KW-0699">rRNA-binding</keyword>
<feature type="domain" description="NFACT RNA-binding" evidence="6">
    <location>
        <begin position="462"/>
        <end position="549"/>
    </location>
</feature>
<evidence type="ECO:0000259" key="6">
    <source>
        <dbReference type="Pfam" id="PF05670"/>
    </source>
</evidence>
<dbReference type="EMBL" id="CP021434">
    <property type="protein sequence ID" value="ARU62369.1"/>
    <property type="molecule type" value="Genomic_DNA"/>
</dbReference>
<dbReference type="OrthoDB" id="9766163at2"/>
<keyword evidence="4 5" id="KW-0648">Protein biosynthesis</keyword>
<dbReference type="GO" id="GO:0043023">
    <property type="term" value="F:ribosomal large subunit binding"/>
    <property type="evidence" value="ECO:0007669"/>
    <property type="project" value="UniProtKB-UniRule"/>
</dbReference>
<comment type="subunit">
    <text evidence="5">Associates with stalled 50S ribosomal subunits. Binds to RqcP.</text>
</comment>
<dbReference type="Pfam" id="PF05670">
    <property type="entry name" value="NFACT-R_1"/>
    <property type="match status" value="1"/>
</dbReference>
<dbReference type="GO" id="GO:0000049">
    <property type="term" value="F:tRNA binding"/>
    <property type="evidence" value="ECO:0007669"/>
    <property type="project" value="UniProtKB-UniRule"/>
</dbReference>
<proteinExistence type="inferred from homology"/>
<evidence type="ECO:0000256" key="3">
    <source>
        <dbReference type="ARBA" id="ARBA00022884"/>
    </source>
</evidence>
<dbReference type="InterPro" id="IPR051608">
    <property type="entry name" value="RQC_Subunit_NEMF"/>
</dbReference>
<dbReference type="KEGG" id="tum:CBW65_16415"/>
<feature type="coiled-coil region" evidence="5">
    <location>
        <begin position="289"/>
        <end position="327"/>
    </location>
</feature>
<dbReference type="AlphaFoldDB" id="A0A1Y0IQQ1"/>
<dbReference type="RefSeq" id="WP_087457731.1">
    <property type="nucleotide sequence ID" value="NZ_CP021434.1"/>
</dbReference>
<evidence type="ECO:0000256" key="4">
    <source>
        <dbReference type="ARBA" id="ARBA00022917"/>
    </source>
</evidence>
<keyword evidence="3 5" id="KW-0694">RNA-binding</keyword>
<name>A0A1Y0IQQ1_9BACL</name>
<comment type="similarity">
    <text evidence="5">Belongs to the NEMF family.</text>
</comment>
<dbReference type="Gene3D" id="3.40.970.40">
    <property type="entry name" value="fibrinogen binding protein from staphylococcus aureus domain like"/>
    <property type="match status" value="1"/>
</dbReference>
<dbReference type="FunFam" id="2.30.310.10:FF:000004">
    <property type="entry name" value="Fibronectin-binding protein A"/>
    <property type="match status" value="1"/>
</dbReference>
<dbReference type="GO" id="GO:1990112">
    <property type="term" value="C:RQC complex"/>
    <property type="evidence" value="ECO:0007669"/>
    <property type="project" value="TreeGrafter"/>
</dbReference>
<keyword evidence="5" id="KW-0175">Coiled coil</keyword>
<organism evidence="7 8">
    <name type="scientific">Tumebacillus avium</name>
    <dbReference type="NCBI Taxonomy" id="1903704"/>
    <lineage>
        <taxon>Bacteria</taxon>
        <taxon>Bacillati</taxon>
        <taxon>Bacillota</taxon>
        <taxon>Bacilli</taxon>
        <taxon>Bacillales</taxon>
        <taxon>Alicyclobacillaceae</taxon>
        <taxon>Tumebacillus</taxon>
    </lineage>
</organism>
<dbReference type="GO" id="GO:0019843">
    <property type="term" value="F:rRNA binding"/>
    <property type="evidence" value="ECO:0007669"/>
    <property type="project" value="UniProtKB-UniRule"/>
</dbReference>
<dbReference type="InterPro" id="IPR043682">
    <property type="entry name" value="RqcH_bacterial"/>
</dbReference>
<evidence type="ECO:0000256" key="5">
    <source>
        <dbReference type="HAMAP-Rule" id="MF_00844"/>
    </source>
</evidence>
<dbReference type="InterPro" id="IPR008532">
    <property type="entry name" value="NFACT_RNA-bd"/>
</dbReference>
<dbReference type="HAMAP" id="MF_00844_B">
    <property type="entry name" value="RqcH_B"/>
    <property type="match status" value="1"/>
</dbReference>
<evidence type="ECO:0000313" key="7">
    <source>
        <dbReference type="EMBL" id="ARU62369.1"/>
    </source>
</evidence>
<evidence type="ECO:0000256" key="2">
    <source>
        <dbReference type="ARBA" id="ARBA00022730"/>
    </source>
</evidence>
<keyword evidence="1 5" id="KW-0820">tRNA-binding</keyword>
<evidence type="ECO:0000256" key="1">
    <source>
        <dbReference type="ARBA" id="ARBA00022555"/>
    </source>
</evidence>
<dbReference type="Pfam" id="PF05833">
    <property type="entry name" value="NFACT_N"/>
    <property type="match status" value="1"/>
</dbReference>
<dbReference type="PANTHER" id="PTHR15239">
    <property type="entry name" value="NUCLEAR EXPORT MEDIATOR FACTOR NEMF"/>
    <property type="match status" value="1"/>
</dbReference>
<dbReference type="Gene3D" id="1.10.8.50">
    <property type="match status" value="1"/>
</dbReference>
<dbReference type="PANTHER" id="PTHR15239:SF6">
    <property type="entry name" value="RIBOSOME QUALITY CONTROL COMPLEX SUBUNIT NEMF"/>
    <property type="match status" value="1"/>
</dbReference>
<sequence>MAFDGIVLQAVAHELSELLLTGRVDKIYQPLDRDLLLHIRRGGQNYKLLLTANASFPRAHLVQDYKGHNPSEPPMFCMLLRKHCEGGRITRIEQQGNERILHIAIENRDELGDLTERILVVEIMGRHSNVILLDPAENRILDSLVHVNYGTSRHREVLPGRTYVEPPEQGKENPFDVSLGRFQALRDEQADLAFDKFLVGSFTGISPLLAKEIKHRLGTDTPTLDEEWQAFAGIIDDCRAHRYQPTIIYHEDRPKAFSCVALTHVEGEPTTFATISAAIERFYSEKAWRDALRQRSQDLERLLTNELQKNTNKIAKFETMIAEASEAEQYRIYGELITANLYQIERGMENVTVQNFYDENLGDLIIPLDPALSANENAQSCFKKYNKVKKSIPILHQQIAEAQAEVIYLENVLQQLSTATWSDIEEIREELQAEGYLKIKQKPLPKGKKPPKKKEAPIKPERYLSSDGIELFVGKNNKQNEYLTMKFAHNTDTWLHTKDIPGSHVVIRAKEVPESTLLEAAQLAAYFSKGRESSQVPVDYTLIKHVWKPNGAKPGFVLYDNQKTLYVTPGAGLAETLRTS</sequence>
<accession>A0A1Y0IQQ1</accession>
<protein>
    <recommendedName>
        <fullName evidence="5">Rqc2 homolog RqcH</fullName>
        <shortName evidence="5">RqcH</shortName>
    </recommendedName>
</protein>
<dbReference type="Gene3D" id="2.30.310.10">
    <property type="entry name" value="ibrinogen binding protein from staphylococcus aureus domain"/>
    <property type="match status" value="1"/>
</dbReference>
<keyword evidence="8" id="KW-1185">Reference proteome</keyword>
<evidence type="ECO:0000313" key="8">
    <source>
        <dbReference type="Proteomes" id="UP000195437"/>
    </source>
</evidence>
<reference evidence="8" key="1">
    <citation type="submission" date="2017-05" db="EMBL/GenBank/DDBJ databases">
        <authorList>
            <person name="Sung H."/>
        </authorList>
    </citation>
    <scope>NUCLEOTIDE SEQUENCE [LARGE SCALE GENOMIC DNA]</scope>
    <source>
        <strain evidence="8">AR23208</strain>
    </source>
</reference>